<dbReference type="InterPro" id="IPR016039">
    <property type="entry name" value="Thiolase-like"/>
</dbReference>
<name>A0ABY6LUR1_9ARAC</name>
<dbReference type="Proteomes" id="UP001235939">
    <property type="component" value="Chromosome 23"/>
</dbReference>
<evidence type="ECO:0000256" key="3">
    <source>
        <dbReference type="ARBA" id="ARBA00023315"/>
    </source>
</evidence>
<dbReference type="Pfam" id="PF00108">
    <property type="entry name" value="Thiolase_N"/>
    <property type="match status" value="1"/>
</dbReference>
<evidence type="ECO:0000256" key="5">
    <source>
        <dbReference type="SAM" id="MobiDB-lite"/>
    </source>
</evidence>
<accession>A0ABY6LUR1</accession>
<dbReference type="InterPro" id="IPR020617">
    <property type="entry name" value="Thiolase_C"/>
</dbReference>
<protein>
    <submittedName>
        <fullName evidence="8">ACAA2</fullName>
    </submittedName>
</protein>
<evidence type="ECO:0000256" key="2">
    <source>
        <dbReference type="ARBA" id="ARBA00022679"/>
    </source>
</evidence>
<feature type="domain" description="Thiolase N-terminal" evidence="6">
    <location>
        <begin position="101"/>
        <end position="364"/>
    </location>
</feature>
<dbReference type="InterPro" id="IPR002155">
    <property type="entry name" value="Thiolase"/>
</dbReference>
<dbReference type="EMBL" id="CP092885">
    <property type="protein sequence ID" value="UYV83280.1"/>
    <property type="molecule type" value="Genomic_DNA"/>
</dbReference>
<dbReference type="CDD" id="cd00751">
    <property type="entry name" value="thiolase"/>
    <property type="match status" value="1"/>
</dbReference>
<evidence type="ECO:0000313" key="9">
    <source>
        <dbReference type="Proteomes" id="UP001235939"/>
    </source>
</evidence>
<feature type="region of interest" description="Disordered" evidence="5">
    <location>
        <begin position="1"/>
        <end position="23"/>
    </location>
</feature>
<keyword evidence="3 4" id="KW-0012">Acyltransferase</keyword>
<evidence type="ECO:0000259" key="7">
    <source>
        <dbReference type="Pfam" id="PF02803"/>
    </source>
</evidence>
<dbReference type="InterPro" id="IPR020615">
    <property type="entry name" value="Thiolase_acyl_enz_int_AS"/>
</dbReference>
<feature type="domain" description="Thiolase C-terminal" evidence="7">
    <location>
        <begin position="372"/>
        <end position="469"/>
    </location>
</feature>
<dbReference type="InterPro" id="IPR020613">
    <property type="entry name" value="Thiolase_CS"/>
</dbReference>
<dbReference type="NCBIfam" id="TIGR01930">
    <property type="entry name" value="AcCoA-C-Actrans"/>
    <property type="match status" value="1"/>
</dbReference>
<organism evidence="8 9">
    <name type="scientific">Cordylochernes scorpioides</name>
    <dbReference type="NCBI Taxonomy" id="51811"/>
    <lineage>
        <taxon>Eukaryota</taxon>
        <taxon>Metazoa</taxon>
        <taxon>Ecdysozoa</taxon>
        <taxon>Arthropoda</taxon>
        <taxon>Chelicerata</taxon>
        <taxon>Arachnida</taxon>
        <taxon>Pseudoscorpiones</taxon>
        <taxon>Cheliferoidea</taxon>
        <taxon>Chernetidae</taxon>
        <taxon>Cordylochernes</taxon>
    </lineage>
</organism>
<evidence type="ECO:0000256" key="4">
    <source>
        <dbReference type="RuleBase" id="RU003557"/>
    </source>
</evidence>
<evidence type="ECO:0000259" key="6">
    <source>
        <dbReference type="Pfam" id="PF00108"/>
    </source>
</evidence>
<evidence type="ECO:0000313" key="8">
    <source>
        <dbReference type="EMBL" id="UYV83280.1"/>
    </source>
</evidence>
<evidence type="ECO:0000256" key="1">
    <source>
        <dbReference type="ARBA" id="ARBA00010982"/>
    </source>
</evidence>
<dbReference type="PROSITE" id="PS00737">
    <property type="entry name" value="THIOLASE_2"/>
    <property type="match status" value="1"/>
</dbReference>
<proteinExistence type="inferred from homology"/>
<sequence length="469" mass="49966">MLASFSRVECRGDESTPGPPLCTGGYPQVFPGRIFEDSPLGYGALFVFVHSRREEIEGKEMTGIHRRSKTMDWTTHLRGVDGGGSMERLCGQPPSVEEGIYLVGAKRTPYGAFGGKLKDISSIDLAAAALAGVMKQAKVAPEMVDSVTVGNVCQSTSPNGPYLARHAALRAKVPINVPCLTVNRLCGSGFQAVVTAAQEIALGAADICLAAGAENMSQAPYIIRDARFGLRLGVEPKAMIIMMEDSLMSAVTDHNINTPMGITAENLAVKYKLSREDCDRYALQSQQRWKEAYDGGRMKEEMEPLKVKVKGKEELMEMDEHPRPGTTMEALAKLKPAFKKDGVVTPGNASGISDGSAAVAVASEAAVKKHNLKPLARLAGYSYVGCEPSIMGIGPVNAIQLLLSRTGLKLSDIDLVDVNEAFASQFLAVQMELGLDPAKTNVNGGAIALGHPVGSSGARITANLIYELK</sequence>
<comment type="similarity">
    <text evidence="1 4">Belongs to the thiolase-like superfamily. Thiolase family.</text>
</comment>
<reference evidence="8 9" key="1">
    <citation type="submission" date="2022-03" db="EMBL/GenBank/DDBJ databases">
        <title>A chromosomal length assembly of Cordylochernes scorpioides.</title>
        <authorList>
            <person name="Zeh D."/>
            <person name="Zeh J."/>
        </authorList>
    </citation>
    <scope>NUCLEOTIDE SEQUENCE [LARGE SCALE GENOMIC DNA]</scope>
    <source>
        <strain evidence="8">IN4F17</strain>
        <tissue evidence="8">Whole Body</tissue>
    </source>
</reference>
<dbReference type="Pfam" id="PF02803">
    <property type="entry name" value="Thiolase_C"/>
    <property type="match status" value="1"/>
</dbReference>
<dbReference type="Gene3D" id="3.40.47.10">
    <property type="match status" value="2"/>
</dbReference>
<dbReference type="PANTHER" id="PTHR18919:SF107">
    <property type="entry name" value="ACETYL-COA ACETYLTRANSFERASE, CYTOSOLIC"/>
    <property type="match status" value="1"/>
</dbReference>
<dbReference type="SUPFAM" id="SSF53901">
    <property type="entry name" value="Thiolase-like"/>
    <property type="match status" value="2"/>
</dbReference>
<dbReference type="PANTHER" id="PTHR18919">
    <property type="entry name" value="ACETYL-COA C-ACYLTRANSFERASE"/>
    <property type="match status" value="1"/>
</dbReference>
<keyword evidence="2 4" id="KW-0808">Transferase</keyword>
<keyword evidence="9" id="KW-1185">Reference proteome</keyword>
<dbReference type="InterPro" id="IPR020616">
    <property type="entry name" value="Thiolase_N"/>
</dbReference>
<dbReference type="PROSITE" id="PS00098">
    <property type="entry name" value="THIOLASE_1"/>
    <property type="match status" value="1"/>
</dbReference>
<gene>
    <name evidence="8" type="ORF">LAZ67_23000394</name>
</gene>